<feature type="region of interest" description="Disordered" evidence="1">
    <location>
        <begin position="1"/>
        <end position="56"/>
    </location>
</feature>
<comment type="caution">
    <text evidence="2">The sequence shown here is derived from an EMBL/GenBank/DDBJ whole genome shotgun (WGS) entry which is preliminary data.</text>
</comment>
<dbReference type="AlphaFoldDB" id="A0A060QHA6"/>
<dbReference type="EMBL" id="CBLX010000019">
    <property type="protein sequence ID" value="CDG40544.1"/>
    <property type="molecule type" value="Genomic_DNA"/>
</dbReference>
<dbReference type="Proteomes" id="UP000027583">
    <property type="component" value="Unassembled WGS sequence"/>
</dbReference>
<organism evidence="2 3">
    <name type="scientific">Asaia bogorensis</name>
    <dbReference type="NCBI Taxonomy" id="91915"/>
    <lineage>
        <taxon>Bacteria</taxon>
        <taxon>Pseudomonadati</taxon>
        <taxon>Pseudomonadota</taxon>
        <taxon>Alphaproteobacteria</taxon>
        <taxon>Acetobacterales</taxon>
        <taxon>Acetobacteraceae</taxon>
        <taxon>Asaia</taxon>
    </lineage>
</organism>
<name>A0A060QHA6_9PROT</name>
<evidence type="ECO:0000256" key="1">
    <source>
        <dbReference type="SAM" id="MobiDB-lite"/>
    </source>
</evidence>
<reference evidence="2 3" key="2">
    <citation type="journal article" date="2014" name="PLoS ONE">
        <title>Evolution of mitochondria reconstructed from the energy metabolism of living bacteria.</title>
        <authorList>
            <person name="Degli Esposti M."/>
            <person name="Chouaia B."/>
            <person name="Comandatore F."/>
            <person name="Crotti E."/>
            <person name="Sassera D."/>
            <person name="Lievens P.M."/>
            <person name="Daffonchio D."/>
            <person name="Bandi C."/>
        </authorList>
    </citation>
    <scope>NUCLEOTIDE SEQUENCE [LARGE SCALE GENOMIC DNA]</scope>
    <source>
        <strain evidence="2 3">SF2.1</strain>
    </source>
</reference>
<dbReference type="eggNOG" id="COG0457">
    <property type="taxonomic scope" value="Bacteria"/>
</dbReference>
<accession>A0A060QHA6</accession>
<evidence type="ECO:0000313" key="2">
    <source>
        <dbReference type="EMBL" id="CDG40544.1"/>
    </source>
</evidence>
<gene>
    <name evidence="2" type="ORF">ASAP_2499</name>
</gene>
<sequence length="785" mass="83804">MQGLPPSWRATLLNAPAASPTEKTDSRPKPAPAPLPAVTAATAPSGADLPVATPQASQDRVLLPIPPKTGIAAFESGDRFIVIVDNAIPMDTSAIHGDGVFSSLSVDVLPDATIIQLRRSDSRPLFLSQQSDGWVLGLKPPLDIPQQDRRTINPHVVATGVLYPMRRSGRVLSVSDPASGARLLIGTSLLDDGGVTSMRRTPGYDVWPTNEGVVVSARDAEITLSAVPSGLLLNRDGHSMVDDGQAVYANDIDLEWLALKDLGDTALRQRFHDAFLAAADSSPSKRFEARVKEAQAAFSMGAFTEARGILAVGLRDDPEEIGRPEIRFLTEATALMSGDLEDASGLDGPWPEKQQRAAQLWRALYLAQADQIDARGTHRLVLDLDRIRSYPTNVRDILLPLAAETIARNATPTDLPALNKLPQSSGFQLSRALANVRLGRTDAARRSLEHLKTDRDPVIAEKAAESEIVLDHMQGKLSAQQMIRALDAIILDARLAGREMAVRLTQAEAFLQLGDWQNAALMIDQGVPPGRPSALMSKRNTILLKALKGLAEIPATGLDNQQALRNAALLKAHIAGLSNGPEQASLQAAYGKLLLSIGLIDDGSKALETAVPALESPEDKASAGLALAKLAIQQRDAARALQTLDMTESDTVSPELRAQRNVARAEIALLDGNTAKGLNILKDAQGQYARLVSAATFENQGDWASATRELKIVAQENLPAKGTLSDMAQDLALRLASDAARAGDDTTLKWLAGRIDGRAMSPSRASIFSLLTQHAPPPTLSVGNP</sequence>
<evidence type="ECO:0000313" key="3">
    <source>
        <dbReference type="Proteomes" id="UP000027583"/>
    </source>
</evidence>
<protein>
    <submittedName>
        <fullName evidence="2">Uncharacterized protein</fullName>
    </submittedName>
</protein>
<reference evidence="2 3" key="1">
    <citation type="journal article" date="2014" name="Genome Biol. Evol.">
        <title>Acetic acid bacteria genomes reveal functional traits for adaptation to life in insect guts.</title>
        <authorList>
            <person name="Chouaia B."/>
            <person name="Gaiarsa S."/>
            <person name="Crotti E."/>
            <person name="Comandatore F."/>
            <person name="Degli Esposti M."/>
            <person name="Ricci I."/>
            <person name="Alma A."/>
            <person name="Favia G."/>
            <person name="Bandi C."/>
            <person name="Daffonchio D."/>
        </authorList>
    </citation>
    <scope>NUCLEOTIDE SEQUENCE [LARGE SCALE GENOMIC DNA]</scope>
    <source>
        <strain evidence="2 3">SF2.1</strain>
    </source>
</reference>
<proteinExistence type="predicted"/>